<reference evidence="8" key="1">
    <citation type="journal article" date="2022" name="Cell Host Microbe">
        <title>Colonization of the live biotherapeutic product VE303 and modulation of the microbiota and metabolites in healthy volunteers.</title>
        <authorList>
            <person name="Dsouza M."/>
            <person name="Menon R."/>
            <person name="Crossette E."/>
            <person name="Bhattarai S.K."/>
            <person name="Schneider J."/>
            <person name="Kim Y.G."/>
            <person name="Reddy S."/>
            <person name="Caballero S."/>
            <person name="Felix C."/>
            <person name="Cornacchione L."/>
            <person name="Hendrickson J."/>
            <person name="Watson A.R."/>
            <person name="Minot S.S."/>
            <person name="Greenfield N."/>
            <person name="Schopf L."/>
            <person name="Szabady R."/>
            <person name="Patarroyo J."/>
            <person name="Smith W."/>
            <person name="Harrison P."/>
            <person name="Kuijper E.J."/>
            <person name="Kelly C.P."/>
            <person name="Olle B."/>
            <person name="Bobilev D."/>
            <person name="Silber J.L."/>
            <person name="Bucci V."/>
            <person name="Roberts B."/>
            <person name="Faith J."/>
            <person name="Norman J.M."/>
        </authorList>
    </citation>
    <scope>NUCLEOTIDE SEQUENCE</scope>
    <source>
        <strain evidence="8">VE303-04</strain>
    </source>
</reference>
<sequence length="319" mass="34611">MAEYKVVITARSFGKADDKAYDCLRKAGCEWVKLNEADGPVEEQLRDAIKDADALIAGLEDIDAETINRAEKLKVISRYGVGYDKVDLAAARQKGIQVTITPGANGDSVADLAVALMLDVARNVTIMDGSIKARSQKRPQGLEMFEKTLGIIGAGRIGQGVGRRCRGFNMKILAYDVFEDESFKKETGAEYVDFETLLRESDFITVHSPLTEETHNMISTEQFKIMKKDAILVNTARGGVIDEEALYAALESGEIRGAALDATVDEPPYDSPLMGCENCILTPHAGAGTREASSRMSLMAAENAVCVLEGGECRFNVAK</sequence>
<protein>
    <submittedName>
        <fullName evidence="8">Phosphoglycerate dehydrogenase</fullName>
    </submittedName>
</protein>
<keyword evidence="2" id="KW-0028">Amino-acid biosynthesis</keyword>
<keyword evidence="3 5" id="KW-0560">Oxidoreductase</keyword>
<dbReference type="Pfam" id="PF00389">
    <property type="entry name" value="2-Hacid_dh"/>
    <property type="match status" value="1"/>
</dbReference>
<name>A0AAW5F8G3_CLOSY</name>
<feature type="domain" description="D-isomer specific 2-hydroxyacid dehydrogenase catalytic" evidence="6">
    <location>
        <begin position="22"/>
        <end position="317"/>
    </location>
</feature>
<dbReference type="Pfam" id="PF02826">
    <property type="entry name" value="2-Hacid_dh_C"/>
    <property type="match status" value="1"/>
</dbReference>
<gene>
    <name evidence="8" type="ORF">K5I21_20530</name>
</gene>
<dbReference type="GO" id="GO:0016616">
    <property type="term" value="F:oxidoreductase activity, acting on the CH-OH group of donors, NAD or NADP as acceptor"/>
    <property type="evidence" value="ECO:0007669"/>
    <property type="project" value="InterPro"/>
</dbReference>
<dbReference type="PROSITE" id="PS00671">
    <property type="entry name" value="D_2_HYDROXYACID_DH_3"/>
    <property type="match status" value="1"/>
</dbReference>
<dbReference type="Proteomes" id="UP001203136">
    <property type="component" value="Unassembled WGS sequence"/>
</dbReference>
<dbReference type="Gene3D" id="3.40.50.720">
    <property type="entry name" value="NAD(P)-binding Rossmann-like Domain"/>
    <property type="match status" value="2"/>
</dbReference>
<dbReference type="AlphaFoldDB" id="A0AAW5F8G3"/>
<accession>A0AAW5F8G3</accession>
<dbReference type="InterPro" id="IPR036291">
    <property type="entry name" value="NAD(P)-bd_dom_sf"/>
</dbReference>
<evidence type="ECO:0000256" key="5">
    <source>
        <dbReference type="RuleBase" id="RU003719"/>
    </source>
</evidence>
<evidence type="ECO:0000259" key="7">
    <source>
        <dbReference type="Pfam" id="PF02826"/>
    </source>
</evidence>
<dbReference type="CDD" id="cd12172">
    <property type="entry name" value="PGDH_like_2"/>
    <property type="match status" value="1"/>
</dbReference>
<evidence type="ECO:0000313" key="9">
    <source>
        <dbReference type="Proteomes" id="UP001203136"/>
    </source>
</evidence>
<dbReference type="PANTHER" id="PTHR42789">
    <property type="entry name" value="D-ISOMER SPECIFIC 2-HYDROXYACID DEHYDROGENASE FAMILY PROTEIN (AFU_ORTHOLOGUE AFUA_6G10090)"/>
    <property type="match status" value="1"/>
</dbReference>
<dbReference type="PROSITE" id="PS00065">
    <property type="entry name" value="D_2_HYDROXYACID_DH_1"/>
    <property type="match status" value="1"/>
</dbReference>
<organism evidence="8 9">
    <name type="scientific">Clostridium symbiosum</name>
    <name type="common">Bacteroides symbiosus</name>
    <dbReference type="NCBI Taxonomy" id="1512"/>
    <lineage>
        <taxon>Bacteria</taxon>
        <taxon>Bacillati</taxon>
        <taxon>Bacillota</taxon>
        <taxon>Clostridia</taxon>
        <taxon>Lachnospirales</taxon>
        <taxon>Lachnospiraceae</taxon>
        <taxon>Otoolea</taxon>
    </lineage>
</organism>
<evidence type="ECO:0000313" key="8">
    <source>
        <dbReference type="EMBL" id="MCK0088207.1"/>
    </source>
</evidence>
<evidence type="ECO:0000256" key="1">
    <source>
        <dbReference type="ARBA" id="ARBA00005854"/>
    </source>
</evidence>
<dbReference type="InterPro" id="IPR006140">
    <property type="entry name" value="D-isomer_DH_NAD-bd"/>
</dbReference>
<feature type="domain" description="D-isomer specific 2-hydroxyacid dehydrogenase NAD-binding" evidence="7">
    <location>
        <begin position="114"/>
        <end position="286"/>
    </location>
</feature>
<dbReference type="SUPFAM" id="SSF52283">
    <property type="entry name" value="Formate/glycerate dehydrogenase catalytic domain-like"/>
    <property type="match status" value="1"/>
</dbReference>
<comment type="caution">
    <text evidence="8">The sequence shown here is derived from an EMBL/GenBank/DDBJ whole genome shotgun (WGS) entry which is preliminary data.</text>
</comment>
<dbReference type="PROSITE" id="PS00670">
    <property type="entry name" value="D_2_HYDROXYACID_DH_2"/>
    <property type="match status" value="1"/>
</dbReference>
<comment type="similarity">
    <text evidence="1 5">Belongs to the D-isomer specific 2-hydroxyacid dehydrogenase family.</text>
</comment>
<dbReference type="InterPro" id="IPR050857">
    <property type="entry name" value="D-2-hydroxyacid_DH"/>
</dbReference>
<dbReference type="PANTHER" id="PTHR42789:SF1">
    <property type="entry name" value="D-ISOMER SPECIFIC 2-HYDROXYACID DEHYDROGENASE FAMILY PROTEIN (AFU_ORTHOLOGUE AFUA_6G10090)"/>
    <property type="match status" value="1"/>
</dbReference>
<dbReference type="RefSeq" id="WP_003504829.1">
    <property type="nucleotide sequence ID" value="NZ_BAABZD010000006.1"/>
</dbReference>
<evidence type="ECO:0000256" key="4">
    <source>
        <dbReference type="ARBA" id="ARBA00023027"/>
    </source>
</evidence>
<dbReference type="InterPro" id="IPR029753">
    <property type="entry name" value="D-isomer_DH_CS"/>
</dbReference>
<dbReference type="InterPro" id="IPR029752">
    <property type="entry name" value="D-isomer_DH_CS1"/>
</dbReference>
<dbReference type="SUPFAM" id="SSF51735">
    <property type="entry name" value="NAD(P)-binding Rossmann-fold domains"/>
    <property type="match status" value="1"/>
</dbReference>
<proteinExistence type="inferred from homology"/>
<evidence type="ECO:0000256" key="3">
    <source>
        <dbReference type="ARBA" id="ARBA00023002"/>
    </source>
</evidence>
<evidence type="ECO:0000259" key="6">
    <source>
        <dbReference type="Pfam" id="PF00389"/>
    </source>
</evidence>
<dbReference type="GO" id="GO:0051287">
    <property type="term" value="F:NAD binding"/>
    <property type="evidence" value="ECO:0007669"/>
    <property type="project" value="InterPro"/>
</dbReference>
<dbReference type="FunFam" id="3.40.50.720:FF:000203">
    <property type="entry name" value="D-3-phosphoglycerate dehydrogenase (SerA)"/>
    <property type="match status" value="1"/>
</dbReference>
<dbReference type="GO" id="GO:0008652">
    <property type="term" value="P:amino acid biosynthetic process"/>
    <property type="evidence" value="ECO:0007669"/>
    <property type="project" value="UniProtKB-KW"/>
</dbReference>
<dbReference type="InterPro" id="IPR006139">
    <property type="entry name" value="D-isomer_2_OHA_DH_cat_dom"/>
</dbReference>
<keyword evidence="4" id="KW-0520">NAD</keyword>
<evidence type="ECO:0000256" key="2">
    <source>
        <dbReference type="ARBA" id="ARBA00022605"/>
    </source>
</evidence>
<dbReference type="EMBL" id="JAINVB010000001">
    <property type="protein sequence ID" value="MCK0088207.1"/>
    <property type="molecule type" value="Genomic_DNA"/>
</dbReference>